<gene>
    <name evidence="2" type="ORF">AC626_20440</name>
</gene>
<dbReference type="AlphaFoldDB" id="A0A0L0EN97"/>
<organism evidence="2 3">
    <name type="scientific">Pseudoalteromonas rubra</name>
    <dbReference type="NCBI Taxonomy" id="43658"/>
    <lineage>
        <taxon>Bacteria</taxon>
        <taxon>Pseudomonadati</taxon>
        <taxon>Pseudomonadota</taxon>
        <taxon>Gammaproteobacteria</taxon>
        <taxon>Alteromonadales</taxon>
        <taxon>Pseudoalteromonadaceae</taxon>
        <taxon>Pseudoalteromonas</taxon>
    </lineage>
</organism>
<reference evidence="3" key="1">
    <citation type="submission" date="2015-07" db="EMBL/GenBank/DDBJ databases">
        <title>Draft genome sequence of a Pseudoalteromonas rubra strain, OCN096, isolated from Kaneohe Bay, Oahu, Hawaii.</title>
        <authorList>
            <person name="Beurmann S."/>
            <person name="Ushijima B."/>
            <person name="Belcaid M."/>
            <person name="Callahan S.M."/>
            <person name="Aeby G.S."/>
        </authorList>
    </citation>
    <scope>NUCLEOTIDE SEQUENCE [LARGE SCALE GENOMIC DNA]</scope>
    <source>
        <strain evidence="3">OCN096</strain>
    </source>
</reference>
<evidence type="ECO:0000313" key="3">
    <source>
        <dbReference type="Proteomes" id="UP000036850"/>
    </source>
</evidence>
<feature type="signal peptide" evidence="1">
    <location>
        <begin position="1"/>
        <end position="20"/>
    </location>
</feature>
<comment type="caution">
    <text evidence="2">The sequence shown here is derived from an EMBL/GenBank/DDBJ whole genome shotgun (WGS) entry which is preliminary data.</text>
</comment>
<evidence type="ECO:0000313" key="2">
    <source>
        <dbReference type="EMBL" id="KNC65879.1"/>
    </source>
</evidence>
<evidence type="ECO:0008006" key="4">
    <source>
        <dbReference type="Google" id="ProtNLM"/>
    </source>
</evidence>
<protein>
    <recommendedName>
        <fullName evidence="4">Peptidoglycan-binding protein</fullName>
    </recommendedName>
</protein>
<proteinExistence type="predicted"/>
<dbReference type="Proteomes" id="UP000036850">
    <property type="component" value="Unassembled WGS sequence"/>
</dbReference>
<sequence length="378" mass="41121">MKARIALLSVALGLCSPTFAHILNTPTFASQFYYDGLIMTPDGKGYFGQQWLENATEVTLFPKNGNTAMWTLTLTSALGQPIVGEPVEISAAPLTLTVPQWREPADMAARFSSSVRAKVLTRIEQGLFRLKAPFEISSPVTDARGQISVSINNFHSCGNDSIPGSDQFVARAGTQQLTLTVKCAVTGLVAIPDTPSQGLTTAGLVGRHLHPDLLSALQSLGRAWHAKPDKPAGMPDHLTITGATMRWGGINPPHFTHKFGGTVDIRPIGTQAGPISVGDQAYDRQATQSLVDALVQLGATQIIFADNLTGVTQVKVNHKNHLHVSFLSEPLEPWHSEASDTDDEGLHWHHYEDIYDIRYFIPKVKQLSPKAFQFELGQ</sequence>
<feature type="chain" id="PRO_5005537573" description="Peptidoglycan-binding protein" evidence="1">
    <location>
        <begin position="21"/>
        <end position="378"/>
    </location>
</feature>
<accession>A0A0L0EN97</accession>
<dbReference type="PATRIC" id="fig|43658.6.peg.1859"/>
<evidence type="ECO:0000256" key="1">
    <source>
        <dbReference type="SAM" id="SignalP"/>
    </source>
</evidence>
<name>A0A0L0EN97_9GAMM</name>
<keyword evidence="1" id="KW-0732">Signal</keyword>
<dbReference type="EMBL" id="LFZX01000214">
    <property type="protein sequence ID" value="KNC65879.1"/>
    <property type="molecule type" value="Genomic_DNA"/>
</dbReference>
<dbReference type="OrthoDB" id="6281401at2"/>